<feature type="domain" description="ABC transmembrane type-2" evidence="10">
    <location>
        <begin position="64"/>
        <end position="291"/>
    </location>
</feature>
<evidence type="ECO:0000313" key="11">
    <source>
        <dbReference type="EMBL" id="GID47443.1"/>
    </source>
</evidence>
<dbReference type="InterPro" id="IPR013525">
    <property type="entry name" value="ABC2_TM"/>
</dbReference>
<comment type="subcellular location">
    <subcellularLocation>
        <location evidence="1">Cell inner membrane</location>
        <topology evidence="1">Multi-pass membrane protein</topology>
    </subcellularLocation>
    <subcellularLocation>
        <location evidence="9">Cell membrane</location>
        <topology evidence="9">Multi-pass membrane protein</topology>
    </subcellularLocation>
</comment>
<feature type="transmembrane region" description="Helical" evidence="9">
    <location>
        <begin position="175"/>
        <end position="195"/>
    </location>
</feature>
<name>A0ABQ3WMJ1_9ACTN</name>
<dbReference type="Pfam" id="PF01061">
    <property type="entry name" value="ABC2_membrane"/>
    <property type="match status" value="1"/>
</dbReference>
<dbReference type="PANTHER" id="PTHR30413">
    <property type="entry name" value="INNER MEMBRANE TRANSPORT PERMEASE"/>
    <property type="match status" value="1"/>
</dbReference>
<feature type="transmembrane region" description="Helical" evidence="9">
    <location>
        <begin position="269"/>
        <end position="289"/>
    </location>
</feature>
<comment type="similarity">
    <text evidence="2 9">Belongs to the ABC-2 integral membrane protein family.</text>
</comment>
<evidence type="ECO:0000256" key="1">
    <source>
        <dbReference type="ARBA" id="ARBA00004429"/>
    </source>
</evidence>
<dbReference type="PROSITE" id="PS51012">
    <property type="entry name" value="ABC_TM2"/>
    <property type="match status" value="1"/>
</dbReference>
<feature type="transmembrane region" description="Helical" evidence="9">
    <location>
        <begin position="151"/>
        <end position="169"/>
    </location>
</feature>
<accession>A0ABQ3WMJ1</accession>
<sequence>MPETAVAETDAGLSLKELARRNGLSASGRLPSLPDYTRQLWAYRHFIRAHSSAKMTSALGNTKLGAVWQVLTPIINAAVYYVIFGLVLGGHEEMPNFIAYLCIGVFVFQFTQSVVQTGTNAITGNLGLIRALHFPRASLPLSASLVEIRNFVVAVFVLMGIVLITGEPITVEWLIVVPALILQSFFNVGLGLFMARYGSKVRDVKQLIPFIMRFWLYGSAVLYPVTKFKDLLSGWQLQVVEANPMLVYIELMRHALLKEATLANSPTVLWIQAVVWTVVVGIGGFVYFWRGEKGYGRG</sequence>
<keyword evidence="6 9" id="KW-0812">Transmembrane</keyword>
<dbReference type="RefSeq" id="WP_204297606.1">
    <property type="nucleotide sequence ID" value="NZ_BAAAGQ010000010.1"/>
</dbReference>
<comment type="caution">
    <text evidence="11">The sequence shown here is derived from an EMBL/GenBank/DDBJ whole genome shotgun (WGS) entry which is preliminary data.</text>
</comment>
<keyword evidence="3 9" id="KW-0813">Transport</keyword>
<dbReference type="PANTHER" id="PTHR30413:SF8">
    <property type="entry name" value="TRANSPORT PERMEASE PROTEIN"/>
    <property type="match status" value="1"/>
</dbReference>
<evidence type="ECO:0000256" key="6">
    <source>
        <dbReference type="ARBA" id="ARBA00022692"/>
    </source>
</evidence>
<dbReference type="InterPro" id="IPR047817">
    <property type="entry name" value="ABC2_TM_bact-type"/>
</dbReference>
<evidence type="ECO:0000256" key="9">
    <source>
        <dbReference type="RuleBase" id="RU361157"/>
    </source>
</evidence>
<feature type="transmembrane region" description="Helical" evidence="9">
    <location>
        <begin position="66"/>
        <end position="90"/>
    </location>
</feature>
<evidence type="ECO:0000259" key="10">
    <source>
        <dbReference type="PROSITE" id="PS51012"/>
    </source>
</evidence>
<keyword evidence="5" id="KW-0997">Cell inner membrane</keyword>
<keyword evidence="7 9" id="KW-1133">Transmembrane helix</keyword>
<organism evidence="11">
    <name type="scientific">Actinoplanes campanulatus</name>
    <dbReference type="NCBI Taxonomy" id="113559"/>
    <lineage>
        <taxon>Bacteria</taxon>
        <taxon>Bacillati</taxon>
        <taxon>Actinomycetota</taxon>
        <taxon>Actinomycetes</taxon>
        <taxon>Micromonosporales</taxon>
        <taxon>Micromonosporaceae</taxon>
        <taxon>Actinoplanes</taxon>
    </lineage>
</organism>
<evidence type="ECO:0000256" key="4">
    <source>
        <dbReference type="ARBA" id="ARBA00022475"/>
    </source>
</evidence>
<feature type="transmembrane region" description="Helical" evidence="9">
    <location>
        <begin position="97"/>
        <end position="115"/>
    </location>
</feature>
<keyword evidence="4 9" id="KW-1003">Cell membrane</keyword>
<evidence type="ECO:0000256" key="8">
    <source>
        <dbReference type="ARBA" id="ARBA00023136"/>
    </source>
</evidence>
<feature type="transmembrane region" description="Helical" evidence="9">
    <location>
        <begin position="207"/>
        <end position="225"/>
    </location>
</feature>
<gene>
    <name evidence="11" type="ORF">Aca07nite_47180</name>
</gene>
<reference evidence="11" key="1">
    <citation type="submission" date="2021-01" db="EMBL/GenBank/DDBJ databases">
        <title>Whole genome shotgun sequence of Actinoplanes capillaceus NBRC 16408.</title>
        <authorList>
            <person name="Komaki H."/>
            <person name="Tamura T."/>
        </authorList>
    </citation>
    <scope>NUCLEOTIDE SEQUENCE [LARGE SCALE GENOMIC DNA]</scope>
    <source>
        <strain evidence="11">NBRC 16408</strain>
    </source>
</reference>
<protein>
    <recommendedName>
        <fullName evidence="9">Transport permease protein</fullName>
    </recommendedName>
</protein>
<evidence type="ECO:0000256" key="5">
    <source>
        <dbReference type="ARBA" id="ARBA00022519"/>
    </source>
</evidence>
<evidence type="ECO:0000256" key="7">
    <source>
        <dbReference type="ARBA" id="ARBA00022989"/>
    </source>
</evidence>
<dbReference type="EMBL" id="BOMF01000091">
    <property type="protein sequence ID" value="GID47443.1"/>
    <property type="molecule type" value="Genomic_DNA"/>
</dbReference>
<keyword evidence="8 9" id="KW-0472">Membrane</keyword>
<proteinExistence type="inferred from homology"/>
<evidence type="ECO:0000256" key="2">
    <source>
        <dbReference type="ARBA" id="ARBA00007783"/>
    </source>
</evidence>
<evidence type="ECO:0000256" key="3">
    <source>
        <dbReference type="ARBA" id="ARBA00022448"/>
    </source>
</evidence>